<dbReference type="Proteomes" id="UP000092154">
    <property type="component" value="Unassembled WGS sequence"/>
</dbReference>
<protein>
    <submittedName>
        <fullName evidence="2">Uncharacterized protein</fullName>
    </submittedName>
</protein>
<dbReference type="EMBL" id="KV448362">
    <property type="protein sequence ID" value="OAX37269.1"/>
    <property type="molecule type" value="Genomic_DNA"/>
</dbReference>
<dbReference type="AlphaFoldDB" id="A0A1B7MXD3"/>
<evidence type="ECO:0000313" key="2">
    <source>
        <dbReference type="EMBL" id="OAX37269.1"/>
    </source>
</evidence>
<gene>
    <name evidence="2" type="ORF">K503DRAFT_771659</name>
</gene>
<organism evidence="2 3">
    <name type="scientific">Rhizopogon vinicolor AM-OR11-026</name>
    <dbReference type="NCBI Taxonomy" id="1314800"/>
    <lineage>
        <taxon>Eukaryota</taxon>
        <taxon>Fungi</taxon>
        <taxon>Dikarya</taxon>
        <taxon>Basidiomycota</taxon>
        <taxon>Agaricomycotina</taxon>
        <taxon>Agaricomycetes</taxon>
        <taxon>Agaricomycetidae</taxon>
        <taxon>Boletales</taxon>
        <taxon>Suillineae</taxon>
        <taxon>Rhizopogonaceae</taxon>
        <taxon>Rhizopogon</taxon>
    </lineage>
</organism>
<proteinExistence type="predicted"/>
<name>A0A1B7MXD3_9AGAM</name>
<dbReference type="InParanoid" id="A0A1B7MXD3"/>
<keyword evidence="3" id="KW-1185">Reference proteome</keyword>
<evidence type="ECO:0000256" key="1">
    <source>
        <dbReference type="SAM" id="MobiDB-lite"/>
    </source>
</evidence>
<evidence type="ECO:0000313" key="3">
    <source>
        <dbReference type="Proteomes" id="UP000092154"/>
    </source>
</evidence>
<feature type="compositionally biased region" description="Polar residues" evidence="1">
    <location>
        <begin position="7"/>
        <end position="27"/>
    </location>
</feature>
<sequence>MSDSHHYQSQQPAPKSDTIANANTCQHMPGPLQSSYLDFNYLVPTSHSRFSIKYPPVEEL</sequence>
<feature type="region of interest" description="Disordered" evidence="1">
    <location>
        <begin position="1"/>
        <end position="27"/>
    </location>
</feature>
<reference evidence="2 3" key="1">
    <citation type="submission" date="2016-06" db="EMBL/GenBank/DDBJ databases">
        <title>Comparative genomics of the ectomycorrhizal sister species Rhizopogon vinicolor and Rhizopogon vesiculosus (Basidiomycota: Boletales) reveals a divergence of the mating type B locus.</title>
        <authorList>
            <consortium name="DOE Joint Genome Institute"/>
            <person name="Mujic A.B."/>
            <person name="Kuo A."/>
            <person name="Tritt A."/>
            <person name="Lipzen A."/>
            <person name="Chen C."/>
            <person name="Johnson J."/>
            <person name="Sharma A."/>
            <person name="Barry K."/>
            <person name="Grigoriev I.V."/>
            <person name="Spatafora J.W."/>
        </authorList>
    </citation>
    <scope>NUCLEOTIDE SEQUENCE [LARGE SCALE GENOMIC DNA]</scope>
    <source>
        <strain evidence="2 3">AM-OR11-026</strain>
    </source>
</reference>
<feature type="non-terminal residue" evidence="2">
    <location>
        <position position="60"/>
    </location>
</feature>
<accession>A0A1B7MXD3</accession>